<dbReference type="PROSITE" id="PS01180">
    <property type="entry name" value="CUB"/>
    <property type="match status" value="1"/>
</dbReference>
<dbReference type="EMBL" id="JBJKFK010001502">
    <property type="protein sequence ID" value="KAL3312930.1"/>
    <property type="molecule type" value="Genomic_DNA"/>
</dbReference>
<gene>
    <name evidence="4" type="ORF">Ciccas_008478</name>
</gene>
<dbReference type="Proteomes" id="UP001626550">
    <property type="component" value="Unassembled WGS sequence"/>
</dbReference>
<evidence type="ECO:0000313" key="4">
    <source>
        <dbReference type="EMBL" id="KAL3312930.1"/>
    </source>
</evidence>
<comment type="caution">
    <text evidence="4">The sequence shown here is derived from an EMBL/GenBank/DDBJ whole genome shotgun (WGS) entry which is preliminary data.</text>
</comment>
<evidence type="ECO:0000256" key="1">
    <source>
        <dbReference type="ARBA" id="ARBA00023157"/>
    </source>
</evidence>
<name>A0ABD2PZT5_9PLAT</name>
<evidence type="ECO:0000256" key="2">
    <source>
        <dbReference type="PROSITE-ProRule" id="PRU00059"/>
    </source>
</evidence>
<dbReference type="AlphaFoldDB" id="A0ABD2PZT5"/>
<dbReference type="Gene3D" id="2.60.120.290">
    <property type="entry name" value="Spermadhesin, CUB domain"/>
    <property type="match status" value="1"/>
</dbReference>
<dbReference type="InterPro" id="IPR000859">
    <property type="entry name" value="CUB_dom"/>
</dbReference>
<keyword evidence="5" id="KW-1185">Reference proteome</keyword>
<feature type="domain" description="CUB" evidence="3">
    <location>
        <begin position="11"/>
        <end position="58"/>
    </location>
</feature>
<accession>A0ABD2PZT5</accession>
<comment type="caution">
    <text evidence="2">Lacks conserved residue(s) required for the propagation of feature annotation.</text>
</comment>
<organism evidence="4 5">
    <name type="scientific">Cichlidogyrus casuarinus</name>
    <dbReference type="NCBI Taxonomy" id="1844966"/>
    <lineage>
        <taxon>Eukaryota</taxon>
        <taxon>Metazoa</taxon>
        <taxon>Spiralia</taxon>
        <taxon>Lophotrochozoa</taxon>
        <taxon>Platyhelminthes</taxon>
        <taxon>Monogenea</taxon>
        <taxon>Monopisthocotylea</taxon>
        <taxon>Dactylogyridea</taxon>
        <taxon>Ancyrocephalidae</taxon>
        <taxon>Cichlidogyrus</taxon>
    </lineage>
</organism>
<keyword evidence="1" id="KW-1015">Disulfide bond</keyword>
<proteinExistence type="predicted"/>
<dbReference type="InterPro" id="IPR035914">
    <property type="entry name" value="Sperma_CUB_dom_sf"/>
</dbReference>
<reference evidence="4 5" key="1">
    <citation type="submission" date="2024-11" db="EMBL/GenBank/DDBJ databases">
        <title>Adaptive evolution of stress response genes in parasites aligns with host niche diversity.</title>
        <authorList>
            <person name="Hahn C."/>
            <person name="Resl P."/>
        </authorList>
    </citation>
    <scope>NUCLEOTIDE SEQUENCE [LARGE SCALE GENOMIC DNA]</scope>
    <source>
        <strain evidence="4">EGGRZ-B1_66</strain>
        <tissue evidence="4">Body</tissue>
    </source>
</reference>
<evidence type="ECO:0000259" key="3">
    <source>
        <dbReference type="PROSITE" id="PS01180"/>
    </source>
</evidence>
<dbReference type="SUPFAM" id="SSF49854">
    <property type="entry name" value="Spermadhesin, CUB domain"/>
    <property type="match status" value="1"/>
</dbReference>
<feature type="non-terminal residue" evidence="4">
    <location>
        <position position="58"/>
    </location>
</feature>
<sequence length="58" mass="6534">MNEFVKVETSCPGTFNATTNIVSSPRYPSNRPAFTNCLWLVTSLNETKAINITFNDFM</sequence>
<evidence type="ECO:0000313" key="5">
    <source>
        <dbReference type="Proteomes" id="UP001626550"/>
    </source>
</evidence>
<dbReference type="Pfam" id="PF00431">
    <property type="entry name" value="CUB"/>
    <property type="match status" value="1"/>
</dbReference>
<protein>
    <recommendedName>
        <fullName evidence="3">CUB domain-containing protein</fullName>
    </recommendedName>
</protein>